<dbReference type="PROSITE" id="PS50142">
    <property type="entry name" value="RNASE_3_2"/>
    <property type="match status" value="2"/>
</dbReference>
<dbReference type="Pfam" id="PF00636">
    <property type="entry name" value="Ribonuclease_3"/>
    <property type="match status" value="2"/>
</dbReference>
<gene>
    <name evidence="3" type="primary">DCR02</name>
</gene>
<dbReference type="PROSITE" id="PS00517">
    <property type="entry name" value="RNASE_3_1"/>
    <property type="match status" value="1"/>
</dbReference>
<dbReference type="PANTHER" id="PTHR14950">
    <property type="entry name" value="DICER-RELATED"/>
    <property type="match status" value="1"/>
</dbReference>
<proteinExistence type="predicted"/>
<evidence type="ECO:0000313" key="3">
    <source>
        <dbReference type="EMBL" id="AIA82457.1"/>
    </source>
</evidence>
<sequence length="724" mass="84012">MEIEIKTLEKGPYKKLKCDKENVFEMRNYSSVLSEPFLPVATGVKVFMYSFHDIPGFCICFPISYSPLPTILKDLGVRNINLKDFSYLRSFQNLMWSDLFRTSFDKTGDLSYANYLIAPTNKKNISWASIKTALGVDKKTKFTSLNTSTIEKQVYLSPPSKSKYYYVMKISKHTQASDIINNVSKKSLYSQEIPDDIHREITEKAIEMFNDALKTHPVSYFPLVLLRPVKVARKKEGLLKKKHTPVSLKIVPQKILEIFYLTRKQVRNASKLIKALIALEKYTYLIEFVDRFKFTGDFSLLRDATTSPQYDNLNNCIPIINLGHSILKIISSLQLYFRFPDKSEYSLTETRSNLIKNKNLSKINMNQELFYYLRCSKIKQKSFRPAYYTGPMLSSEITILTEKFSDKILADEVKSLIGAFYLSSGFVGAGIFIYKLRILPIEEWLKTKKQLDSSYKGQINANDMRIFKFKNFDDLIPRPENFSLCQSLDYESLEKLINYKFQNTQILDEAFTHKSINNYKNYERLEFLGDAIIDTIVVTNIFNIKKLSPEKLTLIKHILINNPVLSRLAISLGLQNYIKSIKEVYDEILKYFTILKWEEDLLDYGVYNSYPPKCLNDVFLSLIGAVLIDSGNLDLTCKVFTPFIKNLIVYLVQNEEKYDMNVRYKLKTFCQKNNRKLETRTRVDNIGIVAEIYVAGEYVCESVEQTSWMAKQLASKKAYYIISK</sequence>
<name>A0A060BG49_9CILI</name>
<evidence type="ECO:0000259" key="2">
    <source>
        <dbReference type="PROSITE" id="PS50142"/>
    </source>
</evidence>
<organism evidence="3">
    <name type="scientific">Stentor coeruleus</name>
    <dbReference type="NCBI Taxonomy" id="5963"/>
    <lineage>
        <taxon>Eukaryota</taxon>
        <taxon>Sar</taxon>
        <taxon>Alveolata</taxon>
        <taxon>Ciliophora</taxon>
        <taxon>Postciliodesmatophora</taxon>
        <taxon>Heterotrichea</taxon>
        <taxon>Heterotrichida</taxon>
        <taxon>Stentoridae</taxon>
        <taxon>Stentor</taxon>
    </lineage>
</organism>
<dbReference type="AlphaFoldDB" id="A0A060BG49"/>
<dbReference type="GO" id="GO:0006396">
    <property type="term" value="P:RNA processing"/>
    <property type="evidence" value="ECO:0007669"/>
    <property type="project" value="InterPro"/>
</dbReference>
<feature type="domain" description="RNase III" evidence="2">
    <location>
        <begin position="490"/>
        <end position="631"/>
    </location>
</feature>
<dbReference type="SMART" id="SM00535">
    <property type="entry name" value="RIBOc"/>
    <property type="match status" value="2"/>
</dbReference>
<accession>A0A060BG49</accession>
<dbReference type="EMBL" id="KJ649677">
    <property type="protein sequence ID" value="AIA82457.1"/>
    <property type="molecule type" value="Genomic_DNA"/>
</dbReference>
<dbReference type="InterPro" id="IPR036389">
    <property type="entry name" value="RNase_III_sf"/>
</dbReference>
<dbReference type="GO" id="GO:0004525">
    <property type="term" value="F:ribonuclease III activity"/>
    <property type="evidence" value="ECO:0007669"/>
    <property type="project" value="InterPro"/>
</dbReference>
<dbReference type="CDD" id="cd00593">
    <property type="entry name" value="RIBOc"/>
    <property type="match status" value="2"/>
</dbReference>
<feature type="domain" description="RNase III" evidence="2">
    <location>
        <begin position="280"/>
        <end position="425"/>
    </location>
</feature>
<evidence type="ECO:0000256" key="1">
    <source>
        <dbReference type="ARBA" id="ARBA00022801"/>
    </source>
</evidence>
<keyword evidence="1" id="KW-0378">Hydrolase</keyword>
<dbReference type="Gene3D" id="1.10.1520.10">
    <property type="entry name" value="Ribonuclease III domain"/>
    <property type="match status" value="2"/>
</dbReference>
<dbReference type="InterPro" id="IPR000999">
    <property type="entry name" value="RNase_III_dom"/>
</dbReference>
<dbReference type="SUPFAM" id="SSF69065">
    <property type="entry name" value="RNase III domain-like"/>
    <property type="match status" value="2"/>
</dbReference>
<protein>
    <submittedName>
        <fullName evidence="3">Dicer-like protein02</fullName>
    </submittedName>
</protein>
<reference evidence="3" key="1">
    <citation type="journal article" date="2014" name="PLoS Biol.">
        <title>The kinase regulator mob1 acts as a patterning protein for stentor morphogenesis.</title>
        <authorList>
            <person name="Slabodnick M.M."/>
            <person name="Ruby J.G."/>
            <person name="Dunn J.G."/>
            <person name="Feldman J.L."/>
            <person name="DeRisi J.L."/>
            <person name="Marshall W.F."/>
        </authorList>
    </citation>
    <scope>NUCLEOTIDE SEQUENCE</scope>
</reference>